<dbReference type="STRING" id="1230460.C495_08180"/>
<keyword evidence="8" id="KW-0511">Multifunctional enzyme</keyword>
<feature type="domain" description="Mannose-1-phosphate guanyltransferase C-terminal" evidence="13">
    <location>
        <begin position="255"/>
        <end position="381"/>
    </location>
</feature>
<keyword evidence="15" id="KW-1185">Reference proteome</keyword>
<evidence type="ECO:0000256" key="6">
    <source>
        <dbReference type="ARBA" id="ARBA00022679"/>
    </source>
</evidence>
<dbReference type="Proteomes" id="UP000011661">
    <property type="component" value="Unassembled WGS sequence"/>
</dbReference>
<comment type="caution">
    <text evidence="14">The sequence shown here is derived from an EMBL/GenBank/DDBJ whole genome shotgun (WGS) entry which is preliminary data.</text>
</comment>
<evidence type="ECO:0000256" key="11">
    <source>
        <dbReference type="ARBA" id="ARBA00048493"/>
    </source>
</evidence>
<gene>
    <name evidence="14" type="ORF">C495_08180</name>
</gene>
<evidence type="ECO:0000256" key="9">
    <source>
        <dbReference type="ARBA" id="ARBA00023315"/>
    </source>
</evidence>
<dbReference type="eggNOG" id="arCOG00666">
    <property type="taxonomic scope" value="Archaea"/>
</dbReference>
<feature type="domain" description="Nucleotidyl transferase" evidence="12">
    <location>
        <begin position="6"/>
        <end position="232"/>
    </location>
</feature>
<keyword evidence="9" id="KW-0012">Acyltransferase</keyword>
<evidence type="ECO:0000256" key="1">
    <source>
        <dbReference type="ARBA" id="ARBA00005166"/>
    </source>
</evidence>
<organism evidence="14 15">
    <name type="scientific">Natronorubrum sulfidifaciens JCM 14089</name>
    <dbReference type="NCBI Taxonomy" id="1230460"/>
    <lineage>
        <taxon>Archaea</taxon>
        <taxon>Methanobacteriati</taxon>
        <taxon>Methanobacteriota</taxon>
        <taxon>Stenosarchaea group</taxon>
        <taxon>Halobacteria</taxon>
        <taxon>Halobacteriales</taxon>
        <taxon>Natrialbaceae</taxon>
        <taxon>Natronorubrum</taxon>
    </lineage>
</organism>
<dbReference type="Pfam" id="PF00483">
    <property type="entry name" value="NTP_transferase"/>
    <property type="match status" value="1"/>
</dbReference>
<dbReference type="OrthoDB" id="15372at2157"/>
<dbReference type="InterPro" id="IPR005835">
    <property type="entry name" value="NTP_transferase_dom"/>
</dbReference>
<evidence type="ECO:0000259" key="12">
    <source>
        <dbReference type="Pfam" id="PF00483"/>
    </source>
</evidence>
<dbReference type="RefSeq" id="WP_008161782.1">
    <property type="nucleotide sequence ID" value="NZ_AOHX01000035.1"/>
</dbReference>
<comment type="catalytic activity">
    <reaction evidence="10">
        <text>alpha-D-glucosamine 1-phosphate + acetyl-CoA = N-acetyl-alpha-D-glucosamine 1-phosphate + CoA + H(+)</text>
        <dbReference type="Rhea" id="RHEA:13725"/>
        <dbReference type="ChEBI" id="CHEBI:15378"/>
        <dbReference type="ChEBI" id="CHEBI:57287"/>
        <dbReference type="ChEBI" id="CHEBI:57288"/>
        <dbReference type="ChEBI" id="CHEBI:57776"/>
        <dbReference type="ChEBI" id="CHEBI:58516"/>
        <dbReference type="EC" id="2.3.1.157"/>
    </reaction>
</comment>
<name>L9WAM0_9EURY</name>
<sequence length="389" mass="40394">MTIRSAIVLAGGEGMRLRPLTRHRPKPMLPAGTKPILEHVFDQLIDAGITDLTVVVGYGRTAVQSHFGPSYRDVPIEYVVQETQLGSAHALAAATSTIDETTLVVNGDQLVDSDIIGETMKCHDSTVGATLGVISYADVTDYGGVLVDDGTVTEIVENPTDGREYRLNAGVYALEPDAVEIMTGIEPEAGEFSLVDGLSTLLEDGIPIAAAATDGMWIDATFPWDLLEVAETLFESTTVESHVADAARVHDTATVIEPVLIAPDCVVGPGAVVGPYTCLGENVTVGANAVVEHSVIDSDTRIGANATVIDCVTGRGVGIGPDSTVVGGPGDVHVGETIHRNEALGALIADRAVDEGGVTYAPGTIIGSEVSIRAGTTVDGSIDSNTEVR</sequence>
<dbReference type="AlphaFoldDB" id="L9WAM0"/>
<evidence type="ECO:0000256" key="2">
    <source>
        <dbReference type="ARBA" id="ARBA00005208"/>
    </source>
</evidence>
<evidence type="ECO:0000256" key="10">
    <source>
        <dbReference type="ARBA" id="ARBA00048247"/>
    </source>
</evidence>
<accession>L9WAM0</accession>
<comment type="pathway">
    <text evidence="2">Nucleotide-sugar biosynthesis; UDP-N-acetyl-alpha-D-glucosamine biosynthesis; UDP-N-acetyl-alpha-D-glucosamine from N-acetyl-alpha-D-glucosamine 1-phosphate: step 1/1.</text>
</comment>
<evidence type="ECO:0000256" key="8">
    <source>
        <dbReference type="ARBA" id="ARBA00023268"/>
    </source>
</evidence>
<dbReference type="InterPro" id="IPR056729">
    <property type="entry name" value="GMPPB_C"/>
</dbReference>
<dbReference type="EC" id="2.7.7.23" evidence="4"/>
<evidence type="ECO:0000313" key="14">
    <source>
        <dbReference type="EMBL" id="ELY45368.1"/>
    </source>
</evidence>
<dbReference type="PATRIC" id="fig|1230460.4.peg.1653"/>
<comment type="pathway">
    <text evidence="1">Nucleotide-sugar biosynthesis; UDP-N-acetyl-alpha-D-glucosamine biosynthesis; N-acetyl-alpha-D-glucosamine 1-phosphate from alpha-D-glucosamine 6-phosphate (route II): step 2/2.</text>
</comment>
<dbReference type="PANTHER" id="PTHR43584:SF8">
    <property type="entry name" value="N-ACETYLMURAMATE ALPHA-1-PHOSPHATE URIDYLYLTRANSFERASE"/>
    <property type="match status" value="1"/>
</dbReference>
<evidence type="ECO:0000259" key="13">
    <source>
        <dbReference type="Pfam" id="PF25087"/>
    </source>
</evidence>
<evidence type="ECO:0000256" key="4">
    <source>
        <dbReference type="ARBA" id="ARBA00012457"/>
    </source>
</evidence>
<dbReference type="CDD" id="cd04181">
    <property type="entry name" value="NTP_transferase"/>
    <property type="match status" value="1"/>
</dbReference>
<dbReference type="Gene3D" id="3.90.550.10">
    <property type="entry name" value="Spore Coat Polysaccharide Biosynthesis Protein SpsA, Chain A"/>
    <property type="match status" value="1"/>
</dbReference>
<evidence type="ECO:0000313" key="15">
    <source>
        <dbReference type="Proteomes" id="UP000011661"/>
    </source>
</evidence>
<dbReference type="SUPFAM" id="SSF53448">
    <property type="entry name" value="Nucleotide-diphospho-sugar transferases"/>
    <property type="match status" value="1"/>
</dbReference>
<proteinExistence type="predicted"/>
<dbReference type="EC" id="2.3.1.157" evidence="3"/>
<dbReference type="EMBL" id="AOHX01000035">
    <property type="protein sequence ID" value="ELY45368.1"/>
    <property type="molecule type" value="Genomic_DNA"/>
</dbReference>
<dbReference type="InterPro" id="IPR050065">
    <property type="entry name" value="GlmU-like"/>
</dbReference>
<dbReference type="InterPro" id="IPR029044">
    <property type="entry name" value="Nucleotide-diphossugar_trans"/>
</dbReference>
<dbReference type="GO" id="GO:0019134">
    <property type="term" value="F:glucosamine-1-phosphate N-acetyltransferase activity"/>
    <property type="evidence" value="ECO:0007669"/>
    <property type="project" value="UniProtKB-EC"/>
</dbReference>
<protein>
    <recommendedName>
        <fullName evidence="5">Bifunctional protein GlmU</fullName>
        <ecNumber evidence="3">2.3.1.157</ecNumber>
        <ecNumber evidence="4">2.7.7.23</ecNumber>
    </recommendedName>
</protein>
<evidence type="ECO:0000256" key="5">
    <source>
        <dbReference type="ARBA" id="ARBA00013414"/>
    </source>
</evidence>
<evidence type="ECO:0000256" key="3">
    <source>
        <dbReference type="ARBA" id="ARBA00012225"/>
    </source>
</evidence>
<comment type="catalytic activity">
    <reaction evidence="11">
        <text>N-acetyl-alpha-D-glucosamine 1-phosphate + UTP + H(+) = UDP-N-acetyl-alpha-D-glucosamine + diphosphate</text>
        <dbReference type="Rhea" id="RHEA:13509"/>
        <dbReference type="ChEBI" id="CHEBI:15378"/>
        <dbReference type="ChEBI" id="CHEBI:33019"/>
        <dbReference type="ChEBI" id="CHEBI:46398"/>
        <dbReference type="ChEBI" id="CHEBI:57705"/>
        <dbReference type="ChEBI" id="CHEBI:57776"/>
        <dbReference type="EC" id="2.7.7.23"/>
    </reaction>
</comment>
<dbReference type="Gene3D" id="2.160.10.10">
    <property type="entry name" value="Hexapeptide repeat proteins"/>
    <property type="match status" value="1"/>
</dbReference>
<keyword evidence="6 14" id="KW-0808">Transferase</keyword>
<evidence type="ECO:0000256" key="7">
    <source>
        <dbReference type="ARBA" id="ARBA00022695"/>
    </source>
</evidence>
<dbReference type="Pfam" id="PF25087">
    <property type="entry name" value="GMPPB_C"/>
    <property type="match status" value="1"/>
</dbReference>
<dbReference type="InterPro" id="IPR011004">
    <property type="entry name" value="Trimer_LpxA-like_sf"/>
</dbReference>
<dbReference type="GO" id="GO:0003977">
    <property type="term" value="F:UDP-N-acetylglucosamine diphosphorylase activity"/>
    <property type="evidence" value="ECO:0007669"/>
    <property type="project" value="UniProtKB-EC"/>
</dbReference>
<dbReference type="SUPFAM" id="SSF51161">
    <property type="entry name" value="Trimeric LpxA-like enzymes"/>
    <property type="match status" value="1"/>
</dbReference>
<reference evidence="14 15" key="1">
    <citation type="journal article" date="2014" name="PLoS Genet.">
        <title>Phylogenetically driven sequencing of extremely halophilic archaea reveals strategies for static and dynamic osmo-response.</title>
        <authorList>
            <person name="Becker E.A."/>
            <person name="Seitzer P.M."/>
            <person name="Tritt A."/>
            <person name="Larsen D."/>
            <person name="Krusor M."/>
            <person name="Yao A.I."/>
            <person name="Wu D."/>
            <person name="Madern D."/>
            <person name="Eisen J.A."/>
            <person name="Darling A.E."/>
            <person name="Facciotti M.T."/>
        </authorList>
    </citation>
    <scope>NUCLEOTIDE SEQUENCE [LARGE SCALE GENOMIC DNA]</scope>
    <source>
        <strain evidence="14 15">JCM 14089</strain>
    </source>
</reference>
<keyword evidence="7" id="KW-0548">Nucleotidyltransferase</keyword>
<dbReference type="PANTHER" id="PTHR43584">
    <property type="entry name" value="NUCLEOTIDYL TRANSFERASE"/>
    <property type="match status" value="1"/>
</dbReference>